<dbReference type="Pfam" id="PF00072">
    <property type="entry name" value="Response_reg"/>
    <property type="match status" value="1"/>
</dbReference>
<dbReference type="SMART" id="SM00421">
    <property type="entry name" value="HTH_LUXR"/>
    <property type="match status" value="1"/>
</dbReference>
<keyword evidence="3" id="KW-0238">DNA-binding</keyword>
<dbReference type="RefSeq" id="WP_133228769.1">
    <property type="nucleotide sequence ID" value="NZ_SMRT01000005.1"/>
</dbReference>
<dbReference type="SMART" id="SM00448">
    <property type="entry name" value="REC"/>
    <property type="match status" value="1"/>
</dbReference>
<evidence type="ECO:0000256" key="3">
    <source>
        <dbReference type="ARBA" id="ARBA00023125"/>
    </source>
</evidence>
<gene>
    <name evidence="8" type="ORF">E1757_13265</name>
</gene>
<dbReference type="PANTHER" id="PTHR43214">
    <property type="entry name" value="TWO-COMPONENT RESPONSE REGULATOR"/>
    <property type="match status" value="1"/>
</dbReference>
<evidence type="ECO:0000256" key="1">
    <source>
        <dbReference type="ARBA" id="ARBA00022553"/>
    </source>
</evidence>
<dbReference type="PROSITE" id="PS50043">
    <property type="entry name" value="HTH_LUXR_2"/>
    <property type="match status" value="1"/>
</dbReference>
<protein>
    <submittedName>
        <fullName evidence="8">Response regulator transcription factor</fullName>
    </submittedName>
</protein>
<dbReference type="OrthoDB" id="9780153at2"/>
<dbReference type="GO" id="GO:0006355">
    <property type="term" value="P:regulation of DNA-templated transcription"/>
    <property type="evidence" value="ECO:0007669"/>
    <property type="project" value="InterPro"/>
</dbReference>
<dbReference type="InterPro" id="IPR011006">
    <property type="entry name" value="CheY-like_superfamily"/>
</dbReference>
<evidence type="ECO:0000256" key="5">
    <source>
        <dbReference type="PROSITE-ProRule" id="PRU00169"/>
    </source>
</evidence>
<evidence type="ECO:0000313" key="9">
    <source>
        <dbReference type="Proteomes" id="UP000295636"/>
    </source>
</evidence>
<keyword evidence="4" id="KW-0804">Transcription</keyword>
<dbReference type="CDD" id="cd06170">
    <property type="entry name" value="LuxR_C_like"/>
    <property type="match status" value="1"/>
</dbReference>
<dbReference type="Gene3D" id="3.40.50.2300">
    <property type="match status" value="1"/>
</dbReference>
<dbReference type="InterPro" id="IPR001789">
    <property type="entry name" value="Sig_transdc_resp-reg_receiver"/>
</dbReference>
<accession>A0A4V2ZTL6</accession>
<keyword evidence="1 5" id="KW-0597">Phosphoprotein</keyword>
<dbReference type="PANTHER" id="PTHR43214:SF41">
    <property type="entry name" value="NITRATE_NITRITE RESPONSE REGULATOR PROTEIN NARP"/>
    <property type="match status" value="1"/>
</dbReference>
<dbReference type="GO" id="GO:0000160">
    <property type="term" value="P:phosphorelay signal transduction system"/>
    <property type="evidence" value="ECO:0007669"/>
    <property type="project" value="InterPro"/>
</dbReference>
<dbReference type="InterPro" id="IPR016032">
    <property type="entry name" value="Sig_transdc_resp-reg_C-effctor"/>
</dbReference>
<dbReference type="Pfam" id="PF00196">
    <property type="entry name" value="GerE"/>
    <property type="match status" value="1"/>
</dbReference>
<feature type="domain" description="Response regulatory" evidence="7">
    <location>
        <begin position="4"/>
        <end position="120"/>
    </location>
</feature>
<sequence>MKYRVLISDDHPLARRAVRALLEGEPDFEIAGEAENGEQAVRICGELLPDLVLMDIQMPIMNGLEATRKIKQLNPRIKIVMLTVSDDVGDLFTAIQNGAQGYLLKNMDPDEWIVYLKGLLDDNSDISRGMADRLFQLFRSGQNQLQGAPESKPNVLSHREGEILMCVAGGLSNRQIAEQLIITENTVKNHIKNILAKLSLDNRVQLTAYAIRHGLTPFSHKNDQR</sequence>
<keyword evidence="9" id="KW-1185">Reference proteome</keyword>
<dbReference type="AlphaFoldDB" id="A0A4V2ZTL6"/>
<name>A0A4V2ZTL6_9BACL</name>
<dbReference type="PROSITE" id="PS50110">
    <property type="entry name" value="RESPONSE_REGULATORY"/>
    <property type="match status" value="1"/>
</dbReference>
<evidence type="ECO:0000313" key="8">
    <source>
        <dbReference type="EMBL" id="TDF97574.1"/>
    </source>
</evidence>
<dbReference type="PRINTS" id="PR00038">
    <property type="entry name" value="HTHLUXR"/>
</dbReference>
<dbReference type="SUPFAM" id="SSF46894">
    <property type="entry name" value="C-terminal effector domain of the bipartite response regulators"/>
    <property type="match status" value="1"/>
</dbReference>
<proteinExistence type="predicted"/>
<comment type="caution">
    <text evidence="8">The sequence shown here is derived from an EMBL/GenBank/DDBJ whole genome shotgun (WGS) entry which is preliminary data.</text>
</comment>
<keyword evidence="2" id="KW-0805">Transcription regulation</keyword>
<reference evidence="8 9" key="1">
    <citation type="submission" date="2019-03" db="EMBL/GenBank/DDBJ databases">
        <title>This is whole genome sequence of Paenibacillus sp MS74 strain.</title>
        <authorList>
            <person name="Trinh H.N."/>
        </authorList>
    </citation>
    <scope>NUCLEOTIDE SEQUENCE [LARGE SCALE GENOMIC DNA]</scope>
    <source>
        <strain evidence="8 9">MS74</strain>
    </source>
</reference>
<feature type="domain" description="HTH luxR-type" evidence="6">
    <location>
        <begin position="149"/>
        <end position="214"/>
    </location>
</feature>
<dbReference type="CDD" id="cd17535">
    <property type="entry name" value="REC_NarL-like"/>
    <property type="match status" value="1"/>
</dbReference>
<dbReference type="EMBL" id="SMRT01000005">
    <property type="protein sequence ID" value="TDF97574.1"/>
    <property type="molecule type" value="Genomic_DNA"/>
</dbReference>
<dbReference type="InterPro" id="IPR000792">
    <property type="entry name" value="Tscrpt_reg_LuxR_C"/>
</dbReference>
<feature type="modified residue" description="4-aspartylphosphate" evidence="5">
    <location>
        <position position="55"/>
    </location>
</feature>
<evidence type="ECO:0000259" key="6">
    <source>
        <dbReference type="PROSITE" id="PS50043"/>
    </source>
</evidence>
<evidence type="ECO:0000256" key="4">
    <source>
        <dbReference type="ARBA" id="ARBA00023163"/>
    </source>
</evidence>
<dbReference type="InterPro" id="IPR058245">
    <property type="entry name" value="NreC/VraR/RcsB-like_REC"/>
</dbReference>
<dbReference type="Proteomes" id="UP000295636">
    <property type="component" value="Unassembled WGS sequence"/>
</dbReference>
<evidence type="ECO:0000256" key="2">
    <source>
        <dbReference type="ARBA" id="ARBA00023015"/>
    </source>
</evidence>
<organism evidence="8 9">
    <name type="scientific">Paenibacillus piri</name>
    <dbReference type="NCBI Taxonomy" id="2547395"/>
    <lineage>
        <taxon>Bacteria</taxon>
        <taxon>Bacillati</taxon>
        <taxon>Bacillota</taxon>
        <taxon>Bacilli</taxon>
        <taxon>Bacillales</taxon>
        <taxon>Paenibacillaceae</taxon>
        <taxon>Paenibacillus</taxon>
    </lineage>
</organism>
<dbReference type="InterPro" id="IPR039420">
    <property type="entry name" value="WalR-like"/>
</dbReference>
<dbReference type="GO" id="GO:0003677">
    <property type="term" value="F:DNA binding"/>
    <property type="evidence" value="ECO:0007669"/>
    <property type="project" value="UniProtKB-KW"/>
</dbReference>
<dbReference type="SUPFAM" id="SSF52172">
    <property type="entry name" value="CheY-like"/>
    <property type="match status" value="1"/>
</dbReference>
<dbReference type="PROSITE" id="PS00622">
    <property type="entry name" value="HTH_LUXR_1"/>
    <property type="match status" value="1"/>
</dbReference>
<evidence type="ECO:0000259" key="7">
    <source>
        <dbReference type="PROSITE" id="PS50110"/>
    </source>
</evidence>